<feature type="compositionally biased region" description="Polar residues" evidence="2">
    <location>
        <begin position="813"/>
        <end position="822"/>
    </location>
</feature>
<feature type="region of interest" description="Disordered" evidence="2">
    <location>
        <begin position="809"/>
        <end position="836"/>
    </location>
</feature>
<feature type="region of interest" description="Disordered" evidence="2">
    <location>
        <begin position="51"/>
        <end position="72"/>
    </location>
</feature>
<feature type="region of interest" description="Disordered" evidence="2">
    <location>
        <begin position="1044"/>
        <end position="1064"/>
    </location>
</feature>
<feature type="region of interest" description="Disordered" evidence="2">
    <location>
        <begin position="1223"/>
        <end position="1248"/>
    </location>
</feature>
<feature type="compositionally biased region" description="Pro residues" evidence="2">
    <location>
        <begin position="1050"/>
        <end position="1062"/>
    </location>
</feature>
<evidence type="ECO:0000313" key="3">
    <source>
        <dbReference type="Proteomes" id="UP000694843"/>
    </source>
</evidence>
<feature type="compositionally biased region" description="Basic and acidic residues" evidence="2">
    <location>
        <begin position="2192"/>
        <end position="2202"/>
    </location>
</feature>
<accession>A0A979FRS9</accession>
<gene>
    <name evidence="4" type="primary">LOC108676464</name>
</gene>
<feature type="compositionally biased region" description="Basic and acidic residues" evidence="2">
    <location>
        <begin position="368"/>
        <end position="389"/>
    </location>
</feature>
<feature type="region of interest" description="Disordered" evidence="2">
    <location>
        <begin position="1997"/>
        <end position="2020"/>
    </location>
</feature>
<evidence type="ECO:0000256" key="1">
    <source>
        <dbReference type="SAM" id="Coils"/>
    </source>
</evidence>
<dbReference type="KEGG" id="hazt:108676464"/>
<reference evidence="4" key="1">
    <citation type="submission" date="2025-08" db="UniProtKB">
        <authorList>
            <consortium name="RefSeq"/>
        </authorList>
    </citation>
    <scope>IDENTIFICATION</scope>
    <source>
        <tissue evidence="4">Whole organism</tissue>
    </source>
</reference>
<keyword evidence="3" id="KW-1185">Reference proteome</keyword>
<feature type="compositionally biased region" description="Basic and acidic residues" evidence="2">
    <location>
        <begin position="2903"/>
        <end position="2923"/>
    </location>
</feature>
<feature type="compositionally biased region" description="Polar residues" evidence="2">
    <location>
        <begin position="2165"/>
        <end position="2174"/>
    </location>
</feature>
<feature type="region of interest" description="Disordered" evidence="2">
    <location>
        <begin position="2431"/>
        <end position="2455"/>
    </location>
</feature>
<evidence type="ECO:0000313" key="4">
    <source>
        <dbReference type="RefSeq" id="XP_047738875.1"/>
    </source>
</evidence>
<feature type="region of interest" description="Disordered" evidence="2">
    <location>
        <begin position="271"/>
        <end position="305"/>
    </location>
</feature>
<feature type="compositionally biased region" description="Basic and acidic residues" evidence="2">
    <location>
        <begin position="1704"/>
        <end position="1717"/>
    </location>
</feature>
<feature type="compositionally biased region" description="Basic and acidic residues" evidence="2">
    <location>
        <begin position="920"/>
        <end position="938"/>
    </location>
</feature>
<feature type="region of interest" description="Disordered" evidence="2">
    <location>
        <begin position="2107"/>
        <end position="2219"/>
    </location>
</feature>
<feature type="compositionally biased region" description="Polar residues" evidence="2">
    <location>
        <begin position="2107"/>
        <end position="2116"/>
    </location>
</feature>
<feature type="coiled-coil region" evidence="1">
    <location>
        <begin position="1468"/>
        <end position="1495"/>
    </location>
</feature>
<feature type="region of interest" description="Disordered" evidence="2">
    <location>
        <begin position="599"/>
        <end position="688"/>
    </location>
</feature>
<feature type="region of interest" description="Disordered" evidence="2">
    <location>
        <begin position="2673"/>
        <end position="2709"/>
    </location>
</feature>
<sequence length="3140" mass="345981">MATTDDKQAQIDGKSMQIDQKVQALAIDSDRKIEHEEKFCRNISDFCDVTGGHDSDVDDLRNPSEAPSEEIGERNGCLLVPSCPFSEVSNGEATSWKDGSDFCPSVSPSPGPETDQSFTFGDMAALGGATEELSAALQAEKEFLDFMCSLPQVQENTTHLREEFQRPAPREEVSSLDHLGHLCRVVEQLAQLKEQNVRLQKRVQYLEDLRILHKMHRQVTETLALEQDLEENETTETTNQVLTPTVDCIKQVGNAVEASDSQPLGFISSPTPHTNPHFRPSLPARAAPQHIPDERGGRRRGTVGDTSAAVVTEAHKEKKGHRSAWGKVKHIIINTRKDTKKSTSSRLGHSKSAALVTTVPTSSYVPFRGEDQPPTRRLEDPRFEGHDVFPRTGTCEGSFMSSDTEDCEYDPDDVIDPDGDLGGIWMGPKEPVTRKTDLRELLPPSSVPNVAAGTPPCEISTKTPLFLPSFSPSTTSSLSPSTPPSSSVTSHGMASSTTSSPAGASPPQLPQSPGITEPTEPHQFGALEVPAVRSPEGVLSKEERFRPQLTITVPSNEDLRSVKQTSNWDKVKQAFLAPAAAGLTRTVSVECAEGGFSPSKKVGAGNRADKCPRADGGTSLEVGSSGGSLPPTPNTRGSFTFDVSDQSGASVSPDLDSLRPACGRSSELDTSHSPGSPGGAGRGFSSPVGDGGSWGSVLVPGAAQTIISAGGAVGRNLADLQKALSGEFSKKLLEWERLKGQQWLYGAPAAGVGPTKGTSGATNFQETVWGGGQPALDGNLPHEFRKKLQEWQKIKEKEKLHGGCIGMIPPTSPGHSPTTQHTPPADDVKTRRHEEGSLPPEFRKRLTEWEIGKVLAGKSRQNVEELQKNLGEEFNRKLAQWEKMKAGGLVDPPAASGDAVASAGGLERKNSAHKVKKNKSKPDKTPTNKSEASKNRDKEVQWLERELSKIEREKQRLEREKSKYMEREARLESMWQAYRQGQAQKKEVFIKTSTGEFRFEGINTTFTKRLYEWEERRGIRPESSTIALLAPQPAGNVAVQTQERFTSSSPIPPSGNSPPRAPEVPRMLRCKSESSIAELAANSGVGLPTSPALPSADDASIKLEDATNITDHSKASSEPILSAEDADPVKFQTSILPSLLSPVSAKGSSILPPFERTDDEGNGEKILQQLSEAKQVTGEGLLDKIFLSPNVIHKNFPANWDTEAAAKTESLLSSHLVSAGGFLMSPELSSKPTTKTRRRSSVSRQSSARSLASLKATYAPKEITRLIDSSDSELEGQELLDPEVGGALRPPRLARAADSLKSDSSYHDLLQENMHLLEQLRTQEVVCRALQTQMGDIDCNLDSVTDQHIKTLEKLHEQVTIMKDSVAATESATEDLADSESLELSQFLKLPEESRQQTTDRMSEELIVGAIFSNDKELGDVEGAAGLDESVIEIYDFADPETSKEDYCVKRDENLLHPDRDYENQLLIQELRQRIVELEMRGESLLKDKEKLEASFQLHKEREAKLAQSLLLRMRDLHVAEADLQSSASAPELPLDLSSRLLLCEKECCSVPGSSECRASYSSLRESKRNLLPESSFLQTQSFDDSSAAIKRKNRSFKRQRRVCEEEPNGQPTRAPKIVGVELKSDNASLIKSPLHSPTTEGPHALQATGRIISNAGPVLTTEDKKPNYKPTQKIPMTSSVSESVPPYEKFESVKKKSKICNQAEKRTAERKVSSIDRKRRSRPKADESADEDDEEYDTKKYVRKKKKTPTKRVLKLHSLTADLLFQAKRLEQALVSKQQLARDANTPSAQNYHNPEALKEVPDPQRVGLKGHGSLRVVGEAPPRYVTRHLPKVPGQTRTWSSIETIASPSEATSFTMSAEGDIQAMTRRESQTDLLELNAEISRMAKELRQQMMDLWTFRESTSPESMSSDLEEIHHLEKMSSIESNSESRRQLFIEAQEVFNSIASLGRSPETMTPRSPSPVESKPPRQQGKNLVKSRSSEQFLRHLFPFDSCSESSAPKSSAHTSSHFQHSHSFPSSPLLRSYHRSDIIDEQKHDHARQQDSPIHLTQFTTPQKNSLLQILPSDPPEFHKDFAPESLEFRENPCKVSFYLDSDYNDVALHSPIKSNAASSSHSPILKTLPTSHKKIKKSDSSEESPKLEMLADQSPPVTEILHRPIAEPSIETKSSKTVDLSTPPDPGRNGCSTSMAVDQKHNNQRDSSNDVITVGADAKRSQIRKRLSSGGHLDLASENHLHGQNEWLNNSHSIRDTDKEHDIALFQSIPVSQHPDAASASGDFKTRNLPDLEQLLPKGHETTFADLVRVHDELYRIEQERERSETASNRRNTLRKQSSSHQQKHKDHLREAYENSQMRIQASIEPIQLMQVEHQGIHSTEQNTHSTPSNQKTRVDAPEKPNFVTQQILHLQSSEIPHILPDRTNVIATKQKEKFEVHNVQEENPMDESGRRLSASRSSADDKKVYGAHLSGSVCSQPLEAECKQNSQLGYPGEDSSLERNSKFSTLKSTASSKSFEQALSTSFEWELGTETFNSAASSRQTNSPLSSRLVNTSSQQPNFATENRISFSQANESSRIVSSALDERNVQSLRVEKKFQYCALNDASGRGARTENSVFETEVTREHNLTPQGRLRARRVSDSQVEYHGGGDIELKRKVSIRVATNVFVPTKRTIFTPASKDLATPTFLPSSTDEPSLLRQTGQSASTNEDPHTNENTNMIQRSRNFTFYQQPMKNESKPKVLQQFENVGSRSPISGGMSAPVESKRRVLEAASKTGGETSPTVKGMIELYNRRITERQSMLTSPSKYWISDGLNASNVRDMRQLGTSSAESTLRGTGFKSCGERFEFSGTPSPVLQRGKLQFPPQLYPRSSPGLSSDGTSAIESSFEISADEMEPTPRAVKLKQAKEEFFSRRIEQSDGDARGRSSSDSKAIEPAVAPCSFSKTPSNMVNRSTDTRDKPLKKEFIRLHTDQPTKDTEERAKFGAVQKSSSSQNVDQRLPLPIRLSSTESSLYSKSPKRILKFFKRSKDKNKKEMRSVQQLCRLSLEVAINEIPEQGHTRASSLGASATVGIVNTSPSGGTEANPLQDPEGVCSNTLPRPTCGSQSSSSAMSCPSSPVTPGKNKPFGWLARGKEFLKGRSPSPGKHKPP</sequence>
<protein>
    <submittedName>
        <fullName evidence="4">Uncharacterized protein LOC108676464</fullName>
    </submittedName>
</protein>
<evidence type="ECO:0000256" key="2">
    <source>
        <dbReference type="SAM" id="MobiDB-lite"/>
    </source>
</evidence>
<feature type="region of interest" description="Disordered" evidence="2">
    <location>
        <begin position="1947"/>
        <end position="1980"/>
    </location>
</feature>
<proteinExistence type="predicted"/>
<feature type="compositionally biased region" description="Polar residues" evidence="2">
    <location>
        <begin position="2933"/>
        <end position="2944"/>
    </location>
</feature>
<feature type="region of interest" description="Disordered" evidence="2">
    <location>
        <begin position="90"/>
        <end position="114"/>
    </location>
</feature>
<feature type="compositionally biased region" description="Polar residues" evidence="2">
    <location>
        <begin position="634"/>
        <end position="650"/>
    </location>
</feature>
<feature type="region of interest" description="Disordered" evidence="2">
    <location>
        <begin position="364"/>
        <end position="389"/>
    </location>
</feature>
<feature type="compositionally biased region" description="Basic and acidic residues" evidence="2">
    <location>
        <begin position="51"/>
        <end position="62"/>
    </location>
</feature>
<feature type="compositionally biased region" description="Low complexity" evidence="2">
    <location>
        <begin position="470"/>
        <end position="506"/>
    </location>
</feature>
<feature type="region of interest" description="Disordered" evidence="2">
    <location>
        <begin position="1588"/>
        <end position="1617"/>
    </location>
</feature>
<feature type="compositionally biased region" description="Basic and acidic residues" evidence="2">
    <location>
        <begin position="2131"/>
        <end position="2140"/>
    </location>
</feature>
<feature type="region of interest" description="Disordered" evidence="2">
    <location>
        <begin position="2370"/>
        <end position="2390"/>
    </location>
</feature>
<feature type="region of interest" description="Disordered" evidence="2">
    <location>
        <begin position="2903"/>
        <end position="2950"/>
    </location>
</feature>
<feature type="compositionally biased region" description="Low complexity" evidence="2">
    <location>
        <begin position="3095"/>
        <end position="3107"/>
    </location>
</feature>
<keyword evidence="1" id="KW-0175">Coiled coil</keyword>
<dbReference type="RefSeq" id="XP_047738875.1">
    <property type="nucleotide sequence ID" value="XM_047882919.1"/>
</dbReference>
<feature type="compositionally biased region" description="Polar residues" evidence="2">
    <location>
        <begin position="2679"/>
        <end position="2709"/>
    </location>
</feature>
<feature type="compositionally biased region" description="Polar residues" evidence="2">
    <location>
        <begin position="2320"/>
        <end position="2335"/>
    </location>
</feature>
<feature type="region of interest" description="Disordered" evidence="2">
    <location>
        <begin position="3063"/>
        <end position="3140"/>
    </location>
</feature>
<feature type="region of interest" description="Disordered" evidence="2">
    <location>
        <begin position="470"/>
        <end position="521"/>
    </location>
</feature>
<feature type="region of interest" description="Disordered" evidence="2">
    <location>
        <begin position="2841"/>
        <end position="2872"/>
    </location>
</feature>
<feature type="compositionally biased region" description="Basic and acidic residues" evidence="2">
    <location>
        <begin position="824"/>
        <end position="836"/>
    </location>
</feature>
<feature type="compositionally biased region" description="Low complexity" evidence="2">
    <location>
        <begin position="890"/>
        <end position="904"/>
    </location>
</feature>
<feature type="compositionally biased region" description="Polar residues" evidence="2">
    <location>
        <begin position="2371"/>
        <end position="2386"/>
    </location>
</feature>
<feature type="region of interest" description="Disordered" evidence="2">
    <location>
        <begin position="2313"/>
        <end position="2342"/>
    </location>
</feature>
<feature type="compositionally biased region" description="Basic residues" evidence="2">
    <location>
        <begin position="1590"/>
        <end position="1601"/>
    </location>
</feature>
<feature type="region of interest" description="Disordered" evidence="2">
    <location>
        <begin position="888"/>
        <end position="938"/>
    </location>
</feature>
<feature type="compositionally biased region" description="Polar residues" evidence="2">
    <location>
        <begin position="3063"/>
        <end position="3072"/>
    </location>
</feature>
<name>A0A979FRS9_HYAAZ</name>
<feature type="region of interest" description="Disordered" evidence="2">
    <location>
        <begin position="2530"/>
        <end position="2552"/>
    </location>
</feature>
<dbReference type="GeneID" id="108676464"/>
<organism evidence="3 4">
    <name type="scientific">Hyalella azteca</name>
    <name type="common">Amphipod</name>
    <dbReference type="NCBI Taxonomy" id="294128"/>
    <lineage>
        <taxon>Eukaryota</taxon>
        <taxon>Metazoa</taxon>
        <taxon>Ecdysozoa</taxon>
        <taxon>Arthropoda</taxon>
        <taxon>Crustacea</taxon>
        <taxon>Multicrustacea</taxon>
        <taxon>Malacostraca</taxon>
        <taxon>Eumalacostraca</taxon>
        <taxon>Peracarida</taxon>
        <taxon>Amphipoda</taxon>
        <taxon>Senticaudata</taxon>
        <taxon>Talitrida</taxon>
        <taxon>Talitroidea</taxon>
        <taxon>Hyalellidae</taxon>
        <taxon>Hyalella</taxon>
    </lineage>
</organism>
<dbReference type="OrthoDB" id="6376173at2759"/>
<feature type="coiled-coil region" evidence="1">
    <location>
        <begin position="1869"/>
        <end position="1896"/>
    </location>
</feature>
<feature type="region of interest" description="Disordered" evidence="2">
    <location>
        <begin position="1654"/>
        <end position="1740"/>
    </location>
</feature>
<dbReference type="Proteomes" id="UP000694843">
    <property type="component" value="Unplaced"/>
</dbReference>